<dbReference type="FunFam" id="3.20.20.70:FF:000059">
    <property type="entry name" value="N-ethylmaleimide reductase, FMN-linked"/>
    <property type="match status" value="1"/>
</dbReference>
<dbReference type="Proteomes" id="UP000243217">
    <property type="component" value="Unassembled WGS sequence"/>
</dbReference>
<comment type="similarity">
    <text evidence="2">Belongs to the NADH:flavin oxidoreductase/NADH oxidase family.</text>
</comment>
<dbReference type="AlphaFoldDB" id="A0A1V9ZY02"/>
<name>A0A1V9ZY02_9STRA</name>
<comment type="cofactor">
    <cofactor evidence="1">
        <name>FMN</name>
        <dbReference type="ChEBI" id="CHEBI:58210"/>
    </cofactor>
</comment>
<evidence type="ECO:0000259" key="4">
    <source>
        <dbReference type="Pfam" id="PF00724"/>
    </source>
</evidence>
<dbReference type="CDD" id="cd02933">
    <property type="entry name" value="OYE_like_FMN"/>
    <property type="match status" value="1"/>
</dbReference>
<keyword evidence="3" id="KW-0560">Oxidoreductase</keyword>
<dbReference type="STRING" id="74557.A0A1V9ZY02"/>
<evidence type="ECO:0000256" key="1">
    <source>
        <dbReference type="ARBA" id="ARBA00001917"/>
    </source>
</evidence>
<dbReference type="GO" id="GO:0005829">
    <property type="term" value="C:cytosol"/>
    <property type="evidence" value="ECO:0007669"/>
    <property type="project" value="UniProtKB-ARBA"/>
</dbReference>
<dbReference type="InterPro" id="IPR001155">
    <property type="entry name" value="OxRdtase_FMN_N"/>
</dbReference>
<evidence type="ECO:0000256" key="2">
    <source>
        <dbReference type="ARBA" id="ARBA00005979"/>
    </source>
</evidence>
<evidence type="ECO:0000313" key="5">
    <source>
        <dbReference type="EMBL" id="OQS02877.1"/>
    </source>
</evidence>
<keyword evidence="6" id="KW-1185">Reference proteome</keyword>
<dbReference type="OrthoDB" id="1663137at2759"/>
<feature type="domain" description="NADH:flavin oxidoreductase/NADH oxidase N-terminal" evidence="4">
    <location>
        <begin position="5"/>
        <end position="335"/>
    </location>
</feature>
<dbReference type="PANTHER" id="PTHR22893">
    <property type="entry name" value="NADH OXIDOREDUCTASE-RELATED"/>
    <property type="match status" value="1"/>
</dbReference>
<accession>A0A1V9ZY02</accession>
<protein>
    <recommendedName>
        <fullName evidence="4">NADH:flavin oxidoreductase/NADH oxidase N-terminal domain-containing protein</fullName>
    </recommendedName>
</protein>
<dbReference type="GO" id="GO:0010181">
    <property type="term" value="F:FMN binding"/>
    <property type="evidence" value="ECO:0007669"/>
    <property type="project" value="InterPro"/>
</dbReference>
<dbReference type="EMBL" id="JNBS01001062">
    <property type="protein sequence ID" value="OQS02877.1"/>
    <property type="molecule type" value="Genomic_DNA"/>
</dbReference>
<organism evidence="5 6">
    <name type="scientific">Thraustotheca clavata</name>
    <dbReference type="NCBI Taxonomy" id="74557"/>
    <lineage>
        <taxon>Eukaryota</taxon>
        <taxon>Sar</taxon>
        <taxon>Stramenopiles</taxon>
        <taxon>Oomycota</taxon>
        <taxon>Saprolegniomycetes</taxon>
        <taxon>Saprolegniales</taxon>
        <taxon>Achlyaceae</taxon>
        <taxon>Thraustotheca</taxon>
    </lineage>
</organism>
<evidence type="ECO:0000256" key="3">
    <source>
        <dbReference type="ARBA" id="ARBA00023002"/>
    </source>
</evidence>
<comment type="caution">
    <text evidence="5">The sequence shown here is derived from an EMBL/GenBank/DDBJ whole genome shotgun (WGS) entry which is preliminary data.</text>
</comment>
<reference evidence="5 6" key="1">
    <citation type="journal article" date="2014" name="Genome Biol. Evol.">
        <title>The secreted proteins of Achlya hypogyna and Thraustotheca clavata identify the ancestral oomycete secretome and reveal gene acquisitions by horizontal gene transfer.</title>
        <authorList>
            <person name="Misner I."/>
            <person name="Blouin N."/>
            <person name="Leonard G."/>
            <person name="Richards T.A."/>
            <person name="Lane C.E."/>
        </authorList>
    </citation>
    <scope>NUCLEOTIDE SEQUENCE [LARGE SCALE GENOMIC DNA]</scope>
    <source>
        <strain evidence="5 6">ATCC 34112</strain>
    </source>
</reference>
<evidence type="ECO:0000313" key="6">
    <source>
        <dbReference type="Proteomes" id="UP000243217"/>
    </source>
</evidence>
<sequence>MASNNLFTPINIGRIHLANRILMAPMTRCRVIPEGHIPSELMIQHYADRADAGLIIAEYSMIAPLTAAFCSEPGVYSPEQLAEWRKVTDAVHTKGGKIFCQIAHAGRTAHPDLNNGAEAVSASPIAVEGFTHGPDGKIPFVVPRELTVNEIADIVELYAIAAKNCVDVAGFDGVEIHGANGCLVDQFLRDGSNKRTDNYGGSIENRARFAFEVLKAVSDAIGSDRVGIRISPINGYSSQTDSNPEALSEYLAKELNAFDLAYVHIMRRDFSGVLSEDYTPVFRKHYNGILIGNAQYTREEADEAIENGIVDAVSFGAQFAANSDLVTRFERKAELNAVDFTTLYAGGVKGYNDYPRLHEAK</sequence>
<dbReference type="Gene3D" id="3.20.20.70">
    <property type="entry name" value="Aldolase class I"/>
    <property type="match status" value="1"/>
</dbReference>
<dbReference type="Pfam" id="PF00724">
    <property type="entry name" value="Oxidored_FMN"/>
    <property type="match status" value="1"/>
</dbReference>
<gene>
    <name evidence="5" type="ORF">THRCLA_04796</name>
</gene>
<dbReference type="SUPFAM" id="SSF51395">
    <property type="entry name" value="FMN-linked oxidoreductases"/>
    <property type="match status" value="1"/>
</dbReference>
<dbReference type="InterPro" id="IPR045247">
    <property type="entry name" value="Oye-like"/>
</dbReference>
<dbReference type="PANTHER" id="PTHR22893:SF91">
    <property type="entry name" value="NADPH DEHYDROGENASE 2-RELATED"/>
    <property type="match status" value="1"/>
</dbReference>
<proteinExistence type="inferred from homology"/>
<dbReference type="GO" id="GO:0016628">
    <property type="term" value="F:oxidoreductase activity, acting on the CH-CH group of donors, NAD or NADP as acceptor"/>
    <property type="evidence" value="ECO:0007669"/>
    <property type="project" value="UniProtKB-ARBA"/>
</dbReference>
<dbReference type="InterPro" id="IPR013785">
    <property type="entry name" value="Aldolase_TIM"/>
</dbReference>